<dbReference type="OMA" id="NEWFASP"/>
<feature type="signal peptide" evidence="1">
    <location>
        <begin position="1"/>
        <end position="21"/>
    </location>
</feature>
<dbReference type="eggNOG" id="ENOG502T1F7">
    <property type="taxonomic scope" value="Eukaryota"/>
</dbReference>
<gene>
    <name evidence="2" type="ORF">TRIVIDRAFT_68991</name>
</gene>
<dbReference type="VEuPathDB" id="FungiDB:TRIVIDRAFT_68991"/>
<accession>G9MYP1</accession>
<evidence type="ECO:0000313" key="2">
    <source>
        <dbReference type="EMBL" id="EHK20455.1"/>
    </source>
</evidence>
<name>G9MYP1_HYPVG</name>
<dbReference type="RefSeq" id="XP_013954652.1">
    <property type="nucleotide sequence ID" value="XM_014099177.1"/>
</dbReference>
<reference evidence="2 3" key="1">
    <citation type="journal article" date="2011" name="Genome Biol.">
        <title>Comparative genome sequence analysis underscores mycoparasitism as the ancestral life style of Trichoderma.</title>
        <authorList>
            <person name="Kubicek C.P."/>
            <person name="Herrera-Estrella A."/>
            <person name="Seidl-Seiboth V."/>
            <person name="Martinez D.A."/>
            <person name="Druzhinina I.S."/>
            <person name="Thon M."/>
            <person name="Zeilinger S."/>
            <person name="Casas-Flores S."/>
            <person name="Horwitz B.A."/>
            <person name="Mukherjee P.K."/>
            <person name="Mukherjee M."/>
            <person name="Kredics L."/>
            <person name="Alcaraz L.D."/>
            <person name="Aerts A."/>
            <person name="Antal Z."/>
            <person name="Atanasova L."/>
            <person name="Cervantes-Badillo M.G."/>
            <person name="Challacombe J."/>
            <person name="Chertkov O."/>
            <person name="McCluskey K."/>
            <person name="Coulpier F."/>
            <person name="Deshpande N."/>
            <person name="von Doehren H."/>
            <person name="Ebbole D.J."/>
            <person name="Esquivel-Naranjo E.U."/>
            <person name="Fekete E."/>
            <person name="Flipphi M."/>
            <person name="Glaser F."/>
            <person name="Gomez-Rodriguez E.Y."/>
            <person name="Gruber S."/>
            <person name="Han C."/>
            <person name="Henrissat B."/>
            <person name="Hermosa R."/>
            <person name="Hernandez-Onate M."/>
            <person name="Karaffa L."/>
            <person name="Kosti I."/>
            <person name="Le Crom S."/>
            <person name="Lindquist E."/>
            <person name="Lucas S."/>
            <person name="Luebeck M."/>
            <person name="Luebeck P.S."/>
            <person name="Margeot A."/>
            <person name="Metz B."/>
            <person name="Misra M."/>
            <person name="Nevalainen H."/>
            <person name="Omann M."/>
            <person name="Packer N."/>
            <person name="Perrone G."/>
            <person name="Uresti-Rivera E.E."/>
            <person name="Salamov A."/>
            <person name="Schmoll M."/>
            <person name="Seiboth B."/>
            <person name="Shapiro H."/>
            <person name="Sukno S."/>
            <person name="Tamayo-Ramos J.A."/>
            <person name="Tisch D."/>
            <person name="Wiest A."/>
            <person name="Wilkinson H.H."/>
            <person name="Zhang M."/>
            <person name="Coutinho P.M."/>
            <person name="Kenerley C.M."/>
            <person name="Monte E."/>
            <person name="Baker S.E."/>
            <person name="Grigoriev I.V."/>
        </authorList>
    </citation>
    <scope>NUCLEOTIDE SEQUENCE [LARGE SCALE GENOMIC DNA]</scope>
    <source>
        <strain evidence="3">Gv29-8 / FGSC 10586</strain>
    </source>
</reference>
<evidence type="ECO:0000313" key="3">
    <source>
        <dbReference type="Proteomes" id="UP000007115"/>
    </source>
</evidence>
<feature type="chain" id="PRO_5003524024" evidence="1">
    <location>
        <begin position="22"/>
        <end position="175"/>
    </location>
</feature>
<dbReference type="InParanoid" id="G9MYP1"/>
<keyword evidence="1" id="KW-0732">Signal</keyword>
<keyword evidence="3" id="KW-1185">Reference proteome</keyword>
<dbReference type="AlphaFoldDB" id="G9MYP1"/>
<dbReference type="HOGENOM" id="CLU_1482268_0_0_1"/>
<evidence type="ECO:0000256" key="1">
    <source>
        <dbReference type="SAM" id="SignalP"/>
    </source>
</evidence>
<dbReference type="EMBL" id="ABDF02000079">
    <property type="protein sequence ID" value="EHK20455.1"/>
    <property type="molecule type" value="Genomic_DNA"/>
</dbReference>
<proteinExistence type="predicted"/>
<sequence length="175" mass="18409">MYHLKLFVLPLGASLFGFSSGANVPDSFNLYAYGEGIGGYPIVYLNGIAYVGQQSQLNASTPVARFTLSSNTLVANSNNTADTDGFLNATFFVPGPDNSSPQAGFVNGTPPATAVSTGWTFYGQTLLLVGSSGQWDGLFSAEPTEQDGIFSLNWNQTSDTAVQLSLRLTSPSSTV</sequence>
<protein>
    <submittedName>
        <fullName evidence="2">Uncharacterized protein</fullName>
    </submittedName>
</protein>
<dbReference type="GeneID" id="25797177"/>
<dbReference type="OrthoDB" id="5230873at2759"/>
<organism evidence="2 3">
    <name type="scientific">Hypocrea virens (strain Gv29-8 / FGSC 10586)</name>
    <name type="common">Gliocladium virens</name>
    <name type="synonym">Trichoderma virens</name>
    <dbReference type="NCBI Taxonomy" id="413071"/>
    <lineage>
        <taxon>Eukaryota</taxon>
        <taxon>Fungi</taxon>
        <taxon>Dikarya</taxon>
        <taxon>Ascomycota</taxon>
        <taxon>Pezizomycotina</taxon>
        <taxon>Sordariomycetes</taxon>
        <taxon>Hypocreomycetidae</taxon>
        <taxon>Hypocreales</taxon>
        <taxon>Hypocreaceae</taxon>
        <taxon>Trichoderma</taxon>
    </lineage>
</organism>
<comment type="caution">
    <text evidence="2">The sequence shown here is derived from an EMBL/GenBank/DDBJ whole genome shotgun (WGS) entry which is preliminary data.</text>
</comment>
<dbReference type="Proteomes" id="UP000007115">
    <property type="component" value="Unassembled WGS sequence"/>
</dbReference>